<organism evidence="2 3">
    <name type="scientific">Apatococcus fuscideae</name>
    <dbReference type="NCBI Taxonomy" id="2026836"/>
    <lineage>
        <taxon>Eukaryota</taxon>
        <taxon>Viridiplantae</taxon>
        <taxon>Chlorophyta</taxon>
        <taxon>core chlorophytes</taxon>
        <taxon>Trebouxiophyceae</taxon>
        <taxon>Chlorellales</taxon>
        <taxon>Chlorellaceae</taxon>
        <taxon>Apatococcus</taxon>
    </lineage>
</organism>
<reference evidence="2 3" key="1">
    <citation type="journal article" date="2024" name="Nat. Commun.">
        <title>Phylogenomics reveals the evolutionary origins of lichenization in chlorophyte algae.</title>
        <authorList>
            <person name="Puginier C."/>
            <person name="Libourel C."/>
            <person name="Otte J."/>
            <person name="Skaloud P."/>
            <person name="Haon M."/>
            <person name="Grisel S."/>
            <person name="Petersen M."/>
            <person name="Berrin J.G."/>
            <person name="Delaux P.M."/>
            <person name="Dal Grande F."/>
            <person name="Keller J."/>
        </authorList>
    </citation>
    <scope>NUCLEOTIDE SEQUENCE [LARGE SCALE GENOMIC DNA]</scope>
    <source>
        <strain evidence="2 3">SAG 2523</strain>
    </source>
</reference>
<evidence type="ECO:0000313" key="3">
    <source>
        <dbReference type="Proteomes" id="UP001485043"/>
    </source>
</evidence>
<proteinExistence type="predicted"/>
<protein>
    <recommendedName>
        <fullName evidence="1">F-box domain-containing protein</fullName>
    </recommendedName>
</protein>
<sequence length="154" mass="17502">MALSHNALRDSNIDVLAAILAKLPTAQLFHMSQVSKRFAAACEVVFEQECTARHWQPARRPRGSQAVLRIFPWRSLWRQHACRACGHVGEFPVRTTHQGHGMAYLLCRRCTGKDWVQKRLANSTLYVDLVGLTGKRLLRKQRGPKNSRFAELGL</sequence>
<accession>A0AAW1S3W2</accession>
<dbReference type="Proteomes" id="UP001485043">
    <property type="component" value="Unassembled WGS sequence"/>
</dbReference>
<keyword evidence="3" id="KW-1185">Reference proteome</keyword>
<dbReference type="AlphaFoldDB" id="A0AAW1S3W2"/>
<feature type="domain" description="F-box" evidence="1">
    <location>
        <begin position="13"/>
        <end position="42"/>
    </location>
</feature>
<evidence type="ECO:0000259" key="1">
    <source>
        <dbReference type="Pfam" id="PF00646"/>
    </source>
</evidence>
<name>A0AAW1S3W2_9CHLO</name>
<dbReference type="InterPro" id="IPR036047">
    <property type="entry name" value="F-box-like_dom_sf"/>
</dbReference>
<gene>
    <name evidence="2" type="ORF">WJX84_005369</name>
</gene>
<dbReference type="InterPro" id="IPR001810">
    <property type="entry name" value="F-box_dom"/>
</dbReference>
<comment type="caution">
    <text evidence="2">The sequence shown here is derived from an EMBL/GenBank/DDBJ whole genome shotgun (WGS) entry which is preliminary data.</text>
</comment>
<dbReference type="EMBL" id="JALJOV010001798">
    <property type="protein sequence ID" value="KAK9840715.1"/>
    <property type="molecule type" value="Genomic_DNA"/>
</dbReference>
<evidence type="ECO:0000313" key="2">
    <source>
        <dbReference type="EMBL" id="KAK9840715.1"/>
    </source>
</evidence>
<dbReference type="SUPFAM" id="SSF81383">
    <property type="entry name" value="F-box domain"/>
    <property type="match status" value="1"/>
</dbReference>
<dbReference type="CDD" id="cd09917">
    <property type="entry name" value="F-box_SF"/>
    <property type="match status" value="1"/>
</dbReference>
<dbReference type="Pfam" id="PF00646">
    <property type="entry name" value="F-box"/>
    <property type="match status" value="1"/>
</dbReference>